<name>A0A6C0EJS1_9ZZZZ</name>
<feature type="compositionally biased region" description="Acidic residues" evidence="1">
    <location>
        <begin position="88"/>
        <end position="101"/>
    </location>
</feature>
<feature type="region of interest" description="Disordered" evidence="1">
    <location>
        <begin position="83"/>
        <end position="107"/>
    </location>
</feature>
<dbReference type="EMBL" id="MN738877">
    <property type="protein sequence ID" value="QHT29416.1"/>
    <property type="molecule type" value="Genomic_DNA"/>
</dbReference>
<organism evidence="2">
    <name type="scientific">viral metagenome</name>
    <dbReference type="NCBI Taxonomy" id="1070528"/>
    <lineage>
        <taxon>unclassified sequences</taxon>
        <taxon>metagenomes</taxon>
        <taxon>organismal metagenomes</taxon>
    </lineage>
</organism>
<accession>A0A6C0EJS1</accession>
<evidence type="ECO:0000256" key="1">
    <source>
        <dbReference type="SAM" id="MobiDB-lite"/>
    </source>
</evidence>
<sequence length="107" mass="12237">MKFHDLLCDLQMSLCEEAEQYIKTHKKNLQPATRARLATFSPKEQVQWLVNPMVMFCLSKVQASIWTDVSQGVKTVEVVKTAKVETETPPDESDSDHEDDMTFGLFD</sequence>
<evidence type="ECO:0000313" key="2">
    <source>
        <dbReference type="EMBL" id="QHT29416.1"/>
    </source>
</evidence>
<proteinExistence type="predicted"/>
<reference evidence="2" key="1">
    <citation type="journal article" date="2020" name="Nature">
        <title>Giant virus diversity and host interactions through global metagenomics.</title>
        <authorList>
            <person name="Schulz F."/>
            <person name="Roux S."/>
            <person name="Paez-Espino D."/>
            <person name="Jungbluth S."/>
            <person name="Walsh D.A."/>
            <person name="Denef V.J."/>
            <person name="McMahon K.D."/>
            <person name="Konstantinidis K.T."/>
            <person name="Eloe-Fadrosh E.A."/>
            <person name="Kyrpides N.C."/>
            <person name="Woyke T."/>
        </authorList>
    </citation>
    <scope>NUCLEOTIDE SEQUENCE</scope>
    <source>
        <strain evidence="2">GVMAG-M-3300005589-24</strain>
    </source>
</reference>
<dbReference type="AlphaFoldDB" id="A0A6C0EJS1"/>
<protein>
    <submittedName>
        <fullName evidence="2">Uncharacterized protein</fullName>
    </submittedName>
</protein>